<gene>
    <name evidence="1" type="ORF">Acy02nite_74220</name>
</gene>
<reference evidence="1" key="1">
    <citation type="submission" date="2021-01" db="EMBL/GenBank/DDBJ databases">
        <title>Whole genome shotgun sequence of Actinoplanes cyaneus NBRC 14990.</title>
        <authorList>
            <person name="Komaki H."/>
            <person name="Tamura T."/>
        </authorList>
    </citation>
    <scope>NUCLEOTIDE SEQUENCE</scope>
    <source>
        <strain evidence="1">NBRC 14990</strain>
    </source>
</reference>
<dbReference type="Proteomes" id="UP000619479">
    <property type="component" value="Unassembled WGS sequence"/>
</dbReference>
<evidence type="ECO:0000313" key="1">
    <source>
        <dbReference type="EMBL" id="GID69541.1"/>
    </source>
</evidence>
<keyword evidence="2" id="KW-1185">Reference proteome</keyword>
<name>A0A919IQV6_9ACTN</name>
<evidence type="ECO:0000313" key="2">
    <source>
        <dbReference type="Proteomes" id="UP000619479"/>
    </source>
</evidence>
<dbReference type="RefSeq" id="WP_264653385.1">
    <property type="nucleotide sequence ID" value="NZ_BAAAUC010000040.1"/>
</dbReference>
<proteinExistence type="predicted"/>
<sequence length="105" mass="11553">MPDATGKPTIWYLAPDTLGWEDCEQGYGDWLAAMISGAAAAFYRDLRWPGWEPEVQACRLDQAISTWPPPWTEEGKDISAASRRPVPMSEAMSLIGVTQDHQGGS</sequence>
<dbReference type="Pfam" id="PF10946">
    <property type="entry name" value="DUF2625"/>
    <property type="match status" value="1"/>
</dbReference>
<accession>A0A919IQV6</accession>
<dbReference type="InterPro" id="IPR021239">
    <property type="entry name" value="DUF2625"/>
</dbReference>
<comment type="caution">
    <text evidence="1">The sequence shown here is derived from an EMBL/GenBank/DDBJ whole genome shotgun (WGS) entry which is preliminary data.</text>
</comment>
<dbReference type="AlphaFoldDB" id="A0A919IQV6"/>
<dbReference type="EMBL" id="BOMH01000063">
    <property type="protein sequence ID" value="GID69541.1"/>
    <property type="molecule type" value="Genomic_DNA"/>
</dbReference>
<protein>
    <submittedName>
        <fullName evidence="1">Uncharacterized protein</fullName>
    </submittedName>
</protein>
<organism evidence="1 2">
    <name type="scientific">Actinoplanes cyaneus</name>
    <dbReference type="NCBI Taxonomy" id="52696"/>
    <lineage>
        <taxon>Bacteria</taxon>
        <taxon>Bacillati</taxon>
        <taxon>Actinomycetota</taxon>
        <taxon>Actinomycetes</taxon>
        <taxon>Micromonosporales</taxon>
        <taxon>Micromonosporaceae</taxon>
        <taxon>Actinoplanes</taxon>
    </lineage>
</organism>